<feature type="region of interest" description="Disordered" evidence="1">
    <location>
        <begin position="231"/>
        <end position="284"/>
    </location>
</feature>
<feature type="compositionally biased region" description="Basic residues" evidence="1">
    <location>
        <begin position="297"/>
        <end position="308"/>
    </location>
</feature>
<dbReference type="AlphaFoldDB" id="A0A162V7U7"/>
<name>A0A162V7U7_DIDRA</name>
<proteinExistence type="predicted"/>
<dbReference type="Proteomes" id="UP000076837">
    <property type="component" value="Unassembled WGS sequence"/>
</dbReference>
<gene>
    <name evidence="2" type="ORF">ST47_g10550</name>
</gene>
<sequence>MNNNPETLCCFRHVSQIFCQTHNVQQFYYIYDTFSLPLSPESSASDLVSDTGALACNTCATQQNVQLDPDEVPVQYYVPTNKLHIEEVRPTGYALLTRSGEVEPVKVDDNDCDCDYDCDYKSLSAADDEEWDVKDEQIHDDINNSVGYDAQEQRAFEQEQVARQLSSLPNHLAQQRQQWSFVPPGLSRDVYTMGSYGYYPIPHMAYLTAPSVLPVPNGRGEVTGTSTAYSAALPTRPTKPPSAPMLPPTVGDSAKPTTSTSPTIPAKCLTGSRRPPTPPSIVGCVTDAYPRIEAAKNRHMRERARRTRSSQQDELPAKRETLLAGRDTLPDRSMSLADCVVTKRKKRVGQKEQYRSDNMGEVNVDAWSSLSIVGKEPDTDGGAEEYTGVVETGEAIDVPSRRLAVSM</sequence>
<feature type="compositionally biased region" description="Pro residues" evidence="1">
    <location>
        <begin position="237"/>
        <end position="247"/>
    </location>
</feature>
<organism evidence="2 3">
    <name type="scientific">Didymella rabiei</name>
    <name type="common">Chickpea ascochyta blight fungus</name>
    <name type="synonym">Mycosphaerella rabiei</name>
    <dbReference type="NCBI Taxonomy" id="5454"/>
    <lineage>
        <taxon>Eukaryota</taxon>
        <taxon>Fungi</taxon>
        <taxon>Dikarya</taxon>
        <taxon>Ascomycota</taxon>
        <taxon>Pezizomycotina</taxon>
        <taxon>Dothideomycetes</taxon>
        <taxon>Pleosporomycetidae</taxon>
        <taxon>Pleosporales</taxon>
        <taxon>Pleosporineae</taxon>
        <taxon>Didymellaceae</taxon>
        <taxon>Ascochyta</taxon>
    </lineage>
</organism>
<accession>A0A162V7U7</accession>
<protein>
    <submittedName>
        <fullName evidence="2">Uncharacterized protein</fullName>
    </submittedName>
</protein>
<evidence type="ECO:0000313" key="3">
    <source>
        <dbReference type="Proteomes" id="UP000076837"/>
    </source>
</evidence>
<reference evidence="2 3" key="1">
    <citation type="journal article" date="2016" name="Sci. Rep.">
        <title>Draft genome sequencing and secretome analysis of fungal phytopathogen Ascochyta rabiei provides insight into the necrotrophic effector repertoire.</title>
        <authorList>
            <person name="Verma S."/>
            <person name="Gazara R.K."/>
            <person name="Nizam S."/>
            <person name="Parween S."/>
            <person name="Chattopadhyay D."/>
            <person name="Verma P.K."/>
        </authorList>
    </citation>
    <scope>NUCLEOTIDE SEQUENCE [LARGE SCALE GENOMIC DNA]</scope>
    <source>
        <strain evidence="2 3">ArDII</strain>
    </source>
</reference>
<comment type="caution">
    <text evidence="2">The sequence shown here is derived from an EMBL/GenBank/DDBJ whole genome shotgun (WGS) entry which is preliminary data.</text>
</comment>
<dbReference type="EMBL" id="JYNV01000335">
    <property type="protein sequence ID" value="KZM18276.1"/>
    <property type="molecule type" value="Genomic_DNA"/>
</dbReference>
<evidence type="ECO:0000313" key="2">
    <source>
        <dbReference type="EMBL" id="KZM18276.1"/>
    </source>
</evidence>
<keyword evidence="3" id="KW-1185">Reference proteome</keyword>
<evidence type="ECO:0000256" key="1">
    <source>
        <dbReference type="SAM" id="MobiDB-lite"/>
    </source>
</evidence>
<dbReference type="OrthoDB" id="3778226at2759"/>
<feature type="region of interest" description="Disordered" evidence="1">
    <location>
        <begin position="297"/>
        <end position="320"/>
    </location>
</feature>